<name>A0A271LA94_9HYPH</name>
<proteinExistence type="predicted"/>
<dbReference type="Proteomes" id="UP000216442">
    <property type="component" value="Unassembled WGS sequence"/>
</dbReference>
<protein>
    <recommendedName>
        <fullName evidence="3">DUF1611 domain-containing protein</fullName>
    </recommendedName>
</protein>
<accession>A0A271LA94</accession>
<keyword evidence="2" id="KW-1185">Reference proteome</keyword>
<dbReference type="RefSeq" id="WP_095496432.1">
    <property type="nucleotide sequence ID" value="NZ_NPKJ01000075.1"/>
</dbReference>
<dbReference type="SUPFAM" id="SSF52540">
    <property type="entry name" value="P-loop containing nucleoside triphosphate hydrolases"/>
    <property type="match status" value="1"/>
</dbReference>
<dbReference type="AlphaFoldDB" id="A0A271LA94"/>
<organism evidence="1 2">
    <name type="scientific">Mesorhizobium temperatum</name>
    <dbReference type="NCBI Taxonomy" id="241416"/>
    <lineage>
        <taxon>Bacteria</taxon>
        <taxon>Pseudomonadati</taxon>
        <taxon>Pseudomonadota</taxon>
        <taxon>Alphaproteobacteria</taxon>
        <taxon>Hyphomicrobiales</taxon>
        <taxon>Phyllobacteriaceae</taxon>
        <taxon>Mesorhizobium</taxon>
    </lineage>
</organism>
<gene>
    <name evidence="1" type="ORF">CIT26_32735</name>
</gene>
<dbReference type="InterPro" id="IPR027417">
    <property type="entry name" value="P-loop_NTPase"/>
</dbReference>
<evidence type="ECO:0008006" key="3">
    <source>
        <dbReference type="Google" id="ProtNLM"/>
    </source>
</evidence>
<dbReference type="OrthoDB" id="145933at2"/>
<dbReference type="EMBL" id="NPKJ01000075">
    <property type="protein sequence ID" value="PAQ05022.1"/>
    <property type="molecule type" value="Genomic_DNA"/>
</dbReference>
<comment type="caution">
    <text evidence="1">The sequence shown here is derived from an EMBL/GenBank/DDBJ whole genome shotgun (WGS) entry which is preliminary data.</text>
</comment>
<evidence type="ECO:0000313" key="2">
    <source>
        <dbReference type="Proteomes" id="UP000216442"/>
    </source>
</evidence>
<dbReference type="Gene3D" id="3.40.50.300">
    <property type="entry name" value="P-loop containing nucleotide triphosphate hydrolases"/>
    <property type="match status" value="1"/>
</dbReference>
<sequence>MEILDSARIAKAKRAFTTRRIPVERMQMLLPPPTEPKAGDLVLARIEALGHHKAVELLSGRKAALATTDEIVLAYGNRYAPDQFEAIVPRDLGPCHMVAAGGVASRATAWHDKTMFPTAIVPLGLVTDLSGRVLNVADFAVAPQPARLTPPAIVIYGTSMNSGKTTTAASLVQGLVKAGFAVGAAKVTGTGAGNDLWAMVDAGACAALDFTDAGFATTYLAPIDALVQGAQELLNSLAAAGAEITVLEVADGLFQPETAALSKSLEFRKLTSGVLFAAGDAMGAVAGCEWLRDLGHDVLGISGLLTRSPLARREAGVANVPVYGVEELSDPATAASIVSGISKPRLMVIAGGAQCAFQES</sequence>
<reference evidence="1 2" key="1">
    <citation type="submission" date="2017-08" db="EMBL/GenBank/DDBJ databases">
        <title>Mesorhizobium wenxinae sp. nov., a novel rhizobial species isolated from root nodules of chickpea (Cicer arietinum L.).</title>
        <authorList>
            <person name="Zhang J."/>
        </authorList>
    </citation>
    <scope>NUCLEOTIDE SEQUENCE [LARGE SCALE GENOMIC DNA]</scope>
    <source>
        <strain evidence="1 2">SDW018</strain>
    </source>
</reference>
<evidence type="ECO:0000313" key="1">
    <source>
        <dbReference type="EMBL" id="PAQ05022.1"/>
    </source>
</evidence>